<dbReference type="EMBL" id="JABAIV010000005">
    <property type="protein sequence ID" value="NNG24354.1"/>
    <property type="molecule type" value="Genomic_DNA"/>
</dbReference>
<evidence type="ECO:0000256" key="2">
    <source>
        <dbReference type="ARBA" id="ARBA00004496"/>
    </source>
</evidence>
<organism evidence="13 14">
    <name type="scientific">Telluria aromaticivorans</name>
    <dbReference type="NCBI Taxonomy" id="2725995"/>
    <lineage>
        <taxon>Bacteria</taxon>
        <taxon>Pseudomonadati</taxon>
        <taxon>Pseudomonadota</taxon>
        <taxon>Betaproteobacteria</taxon>
        <taxon>Burkholderiales</taxon>
        <taxon>Oxalobacteraceae</taxon>
        <taxon>Telluria group</taxon>
        <taxon>Telluria</taxon>
    </lineage>
</organism>
<dbReference type="Proteomes" id="UP000533905">
    <property type="component" value="Unassembled WGS sequence"/>
</dbReference>
<evidence type="ECO:0000256" key="10">
    <source>
        <dbReference type="ARBA" id="ARBA00029605"/>
    </source>
</evidence>
<evidence type="ECO:0000256" key="6">
    <source>
        <dbReference type="ARBA" id="ARBA00022438"/>
    </source>
</evidence>
<comment type="caution">
    <text evidence="13">The sequence shown here is derived from an EMBL/GenBank/DDBJ whole genome shotgun (WGS) entry which is preliminary data.</text>
</comment>
<dbReference type="InterPro" id="IPR029058">
    <property type="entry name" value="AB_hydrolase_fold"/>
</dbReference>
<evidence type="ECO:0000256" key="9">
    <source>
        <dbReference type="ARBA" id="ARBA00022801"/>
    </source>
</evidence>
<name>A0A7Y2P0N6_9BURK</name>
<evidence type="ECO:0000256" key="11">
    <source>
        <dbReference type="SAM" id="SignalP"/>
    </source>
</evidence>
<evidence type="ECO:0000256" key="5">
    <source>
        <dbReference type="ARBA" id="ARBA00021843"/>
    </source>
</evidence>
<evidence type="ECO:0000259" key="12">
    <source>
        <dbReference type="Pfam" id="PF00561"/>
    </source>
</evidence>
<proteinExistence type="inferred from homology"/>
<feature type="signal peptide" evidence="11">
    <location>
        <begin position="1"/>
        <end position="27"/>
    </location>
</feature>
<dbReference type="RefSeq" id="WP_171085914.1">
    <property type="nucleotide sequence ID" value="NZ_JABAIV010000005.1"/>
</dbReference>
<gene>
    <name evidence="13" type="ORF">HGB41_15295</name>
</gene>
<dbReference type="GO" id="GO:0006508">
    <property type="term" value="P:proteolysis"/>
    <property type="evidence" value="ECO:0007669"/>
    <property type="project" value="UniProtKB-KW"/>
</dbReference>
<keyword evidence="9 13" id="KW-0378">Hydrolase</keyword>
<comment type="similarity">
    <text evidence="3">Belongs to the peptidase S33 family.</text>
</comment>
<evidence type="ECO:0000313" key="13">
    <source>
        <dbReference type="EMBL" id="NNG24354.1"/>
    </source>
</evidence>
<dbReference type="InterPro" id="IPR005944">
    <property type="entry name" value="Pro_iminopeptidase"/>
</dbReference>
<evidence type="ECO:0000313" key="14">
    <source>
        <dbReference type="Proteomes" id="UP000533905"/>
    </source>
</evidence>
<evidence type="ECO:0000256" key="3">
    <source>
        <dbReference type="ARBA" id="ARBA00010088"/>
    </source>
</evidence>
<dbReference type="PANTHER" id="PTHR43722">
    <property type="entry name" value="PROLINE IMINOPEPTIDASE"/>
    <property type="match status" value="1"/>
</dbReference>
<keyword evidence="14" id="KW-1185">Reference proteome</keyword>
<dbReference type="AlphaFoldDB" id="A0A7Y2P0N6"/>
<comment type="catalytic activity">
    <reaction evidence="1">
        <text>Release of N-terminal proline from a peptide.</text>
        <dbReference type="EC" id="3.4.11.5"/>
    </reaction>
</comment>
<protein>
    <recommendedName>
        <fullName evidence="5">Proline iminopeptidase</fullName>
        <ecNumber evidence="4">3.4.11.5</ecNumber>
    </recommendedName>
    <alternativeName>
        <fullName evidence="10">Prolyl aminopeptidase</fullName>
    </alternativeName>
</protein>
<dbReference type="GO" id="GO:0005737">
    <property type="term" value="C:cytoplasm"/>
    <property type="evidence" value="ECO:0007669"/>
    <property type="project" value="UniProtKB-SubCell"/>
</dbReference>
<evidence type="ECO:0000256" key="8">
    <source>
        <dbReference type="ARBA" id="ARBA00022670"/>
    </source>
</evidence>
<keyword evidence="7" id="KW-0963">Cytoplasm</keyword>
<dbReference type="PANTHER" id="PTHR43722:SF1">
    <property type="entry name" value="PROLINE IMINOPEPTIDASE"/>
    <property type="match status" value="1"/>
</dbReference>
<keyword evidence="11" id="KW-0732">Signal</keyword>
<accession>A0A7Y2P0N6</accession>
<comment type="subcellular location">
    <subcellularLocation>
        <location evidence="2">Cytoplasm</location>
    </subcellularLocation>
</comment>
<evidence type="ECO:0000256" key="7">
    <source>
        <dbReference type="ARBA" id="ARBA00022490"/>
    </source>
</evidence>
<keyword evidence="8" id="KW-0645">Protease</keyword>
<evidence type="ECO:0000256" key="1">
    <source>
        <dbReference type="ARBA" id="ARBA00001585"/>
    </source>
</evidence>
<feature type="chain" id="PRO_5031520363" description="Proline iminopeptidase" evidence="11">
    <location>
        <begin position="28"/>
        <end position="360"/>
    </location>
</feature>
<reference evidence="13 14" key="1">
    <citation type="submission" date="2020-04" db="EMBL/GenBank/DDBJ databases">
        <title>Massilia sp. nov., a cold adapted bacteria isolated from Arctic soil.</title>
        <authorList>
            <person name="Son J."/>
            <person name="Ka J.-O."/>
        </authorList>
    </citation>
    <scope>NUCLEOTIDE SEQUENCE [LARGE SCALE GENOMIC DNA]</scope>
    <source>
        <strain evidence="13 14">ML15P13</strain>
    </source>
</reference>
<keyword evidence="6" id="KW-0031">Aminopeptidase</keyword>
<evidence type="ECO:0000256" key="4">
    <source>
        <dbReference type="ARBA" id="ARBA00012568"/>
    </source>
</evidence>
<dbReference type="EC" id="3.4.11.5" evidence="4"/>
<dbReference type="InterPro" id="IPR002410">
    <property type="entry name" value="Peptidase_S33"/>
</dbReference>
<feature type="domain" description="AB hydrolase-1" evidence="12">
    <location>
        <begin position="74"/>
        <end position="341"/>
    </location>
</feature>
<dbReference type="PRINTS" id="PR00793">
    <property type="entry name" value="PROAMNOPTASE"/>
</dbReference>
<sequence length="360" mass="39577">MTTTISLRSSVLSATILLALCTGPTQAATTSPAIDSFGKTACTSPGKSVDAKGFMRIGGIDQWVRIKGSNCANPLVLIVHGGPGNPSTPYADQVYQSWQKDFTLVQWDQRGSGMTYGRNRPAEDEPLVVERLRDDGIELAREVAKRFGKRKVILMGGSWGSMLAVHMVKSWPEAFCAYIGTGQLVGRFGDQDSYNATLALARAANDQDSISKLEALGAPPWTNPRSPGILRRVTRKYEALSTEPAPKSWWKPSPEYTTAQYEADYTAGEDYSWLQFVGYKGDGIASKLDLYKLGADFAVPVFMLQGEHDLVTMPATSKRYFDSIQAPRKQFVMLPRTGHDPNPVMMDAQFRMLNEVGACR</sequence>
<dbReference type="Gene3D" id="3.40.50.1820">
    <property type="entry name" value="alpha/beta hydrolase"/>
    <property type="match status" value="1"/>
</dbReference>
<dbReference type="SUPFAM" id="SSF53474">
    <property type="entry name" value="alpha/beta-Hydrolases"/>
    <property type="match status" value="1"/>
</dbReference>
<dbReference type="Pfam" id="PF00561">
    <property type="entry name" value="Abhydrolase_1"/>
    <property type="match status" value="1"/>
</dbReference>
<dbReference type="InterPro" id="IPR000073">
    <property type="entry name" value="AB_hydrolase_1"/>
</dbReference>
<dbReference type="GO" id="GO:0004177">
    <property type="term" value="F:aminopeptidase activity"/>
    <property type="evidence" value="ECO:0007669"/>
    <property type="project" value="UniProtKB-KW"/>
</dbReference>